<protein>
    <recommendedName>
        <fullName evidence="3">Secreted protein</fullName>
    </recommendedName>
</protein>
<evidence type="ECO:0000313" key="1">
    <source>
        <dbReference type="EMBL" id="MDK9581255.1"/>
    </source>
</evidence>
<organism evidence="1 2">
    <name type="scientific">Sneathia sanguinegens</name>
    <dbReference type="NCBI Taxonomy" id="40543"/>
    <lineage>
        <taxon>Bacteria</taxon>
        <taxon>Fusobacteriati</taxon>
        <taxon>Fusobacteriota</taxon>
        <taxon>Fusobacteriia</taxon>
        <taxon>Fusobacteriales</taxon>
        <taxon>Leptotrichiaceae</taxon>
        <taxon>Sneathia</taxon>
    </lineage>
</organism>
<keyword evidence="2" id="KW-1185">Reference proteome</keyword>
<accession>A0ABT7HL46</accession>
<comment type="caution">
    <text evidence="1">The sequence shown here is derived from an EMBL/GenBank/DDBJ whole genome shotgun (WGS) entry which is preliminary data.</text>
</comment>
<evidence type="ECO:0008006" key="3">
    <source>
        <dbReference type="Google" id="ProtNLM"/>
    </source>
</evidence>
<feature type="non-terminal residue" evidence="1">
    <location>
        <position position="69"/>
    </location>
</feature>
<proteinExistence type="predicted"/>
<evidence type="ECO:0000313" key="2">
    <source>
        <dbReference type="Proteomes" id="UP001225134"/>
    </source>
</evidence>
<reference evidence="1 2" key="1">
    <citation type="submission" date="2023-06" db="EMBL/GenBank/DDBJ databases">
        <title>Antibody response to the Sneathia vaginalis cytopathogenic toxin A during pregnancy.</title>
        <authorList>
            <person name="Mccoy Z.T."/>
            <person name="Serrano M.G."/>
            <person name="Spaine K."/>
            <person name="Edwards D.J."/>
            <person name="Buck G.A."/>
            <person name="Jefferson K."/>
        </authorList>
    </citation>
    <scope>NUCLEOTIDE SEQUENCE [LARGE SCALE GENOMIC DNA]</scope>
    <source>
        <strain evidence="1 2">CCUG 42621</strain>
    </source>
</reference>
<dbReference type="EMBL" id="JASSPP010000030">
    <property type="protein sequence ID" value="MDK9581255.1"/>
    <property type="molecule type" value="Genomic_DNA"/>
</dbReference>
<sequence>MALLATWGTLLARVFQQAFNSTQVHFHFADIQPLIPKPVALCVVLVAKVQDPKGALDVSITYAILRATS</sequence>
<dbReference type="RefSeq" id="WP_285153807.1">
    <property type="nucleotide sequence ID" value="NZ_JASSPP010000030.1"/>
</dbReference>
<dbReference type="Proteomes" id="UP001225134">
    <property type="component" value="Unassembled WGS sequence"/>
</dbReference>
<name>A0ABT7HL46_9FUSO</name>
<gene>
    <name evidence="1" type="ORF">QQA45_07150</name>
</gene>